<feature type="compositionally biased region" description="Basic and acidic residues" evidence="2">
    <location>
        <begin position="208"/>
        <end position="227"/>
    </location>
</feature>
<dbReference type="AlphaFoldDB" id="X1G5W1"/>
<name>X1G5W1_9ZZZZ</name>
<evidence type="ECO:0000313" key="3">
    <source>
        <dbReference type="EMBL" id="GAH53311.1"/>
    </source>
</evidence>
<feature type="coiled-coil region" evidence="1">
    <location>
        <begin position="136"/>
        <end position="170"/>
    </location>
</feature>
<protein>
    <submittedName>
        <fullName evidence="3">Uncharacterized protein</fullName>
    </submittedName>
</protein>
<comment type="caution">
    <text evidence="3">The sequence shown here is derived from an EMBL/GenBank/DDBJ whole genome shotgun (WGS) entry which is preliminary data.</text>
</comment>
<gene>
    <name evidence="3" type="ORF">S03H2_36103</name>
</gene>
<feature type="non-terminal residue" evidence="3">
    <location>
        <position position="281"/>
    </location>
</feature>
<feature type="coiled-coil region" evidence="1">
    <location>
        <begin position="78"/>
        <end position="112"/>
    </location>
</feature>
<keyword evidence="1" id="KW-0175">Coiled coil</keyword>
<organism evidence="3">
    <name type="scientific">marine sediment metagenome</name>
    <dbReference type="NCBI Taxonomy" id="412755"/>
    <lineage>
        <taxon>unclassified sequences</taxon>
        <taxon>metagenomes</taxon>
        <taxon>ecological metagenomes</taxon>
    </lineage>
</organism>
<accession>X1G5W1</accession>
<proteinExistence type="predicted"/>
<evidence type="ECO:0000256" key="1">
    <source>
        <dbReference type="SAM" id="Coils"/>
    </source>
</evidence>
<dbReference type="EMBL" id="BARU01022137">
    <property type="protein sequence ID" value="GAH53311.1"/>
    <property type="molecule type" value="Genomic_DNA"/>
</dbReference>
<feature type="region of interest" description="Disordered" evidence="2">
    <location>
        <begin position="205"/>
        <end position="227"/>
    </location>
</feature>
<feature type="non-terminal residue" evidence="3">
    <location>
        <position position="1"/>
    </location>
</feature>
<reference evidence="3" key="1">
    <citation type="journal article" date="2014" name="Front. Microbiol.">
        <title>High frequency of phylogenetically diverse reductive dehalogenase-homologous genes in deep subseafloor sedimentary metagenomes.</title>
        <authorList>
            <person name="Kawai M."/>
            <person name="Futagami T."/>
            <person name="Toyoda A."/>
            <person name="Takaki Y."/>
            <person name="Nishi S."/>
            <person name="Hori S."/>
            <person name="Arai W."/>
            <person name="Tsubouchi T."/>
            <person name="Morono Y."/>
            <person name="Uchiyama I."/>
            <person name="Ito T."/>
            <person name="Fujiyama A."/>
            <person name="Inagaki F."/>
            <person name="Takami H."/>
        </authorList>
    </citation>
    <scope>NUCLEOTIDE SEQUENCE</scope>
    <source>
        <strain evidence="3">Expedition CK06-06</strain>
    </source>
</reference>
<sequence length="281" mass="32061">QVNDYEQAWANLRDTNRYLNELINDKRVHIALLHGRLERLPDLEADLERIEAETDSHGKALSRAESRIKDVFGQKSTLDVKKARIDELNAKLRELERDLAGLGRILENANAALDESRTAQKTIEGSKGGYEAFVNAQNKLNELETQRLKRDDLNSRMEKVDLELALGEQELGRLLGELEAISQAEKRMTKLEPLVERQTKLEANLETAKQDSRRLEESGQKAAHEKTRLEELQAKLERVQEELKKRISIDTKIGTVELQRAKLERENAQLAAAGERIQGDR</sequence>
<evidence type="ECO:0000256" key="2">
    <source>
        <dbReference type="SAM" id="MobiDB-lite"/>
    </source>
</evidence>